<dbReference type="PANTHER" id="PTHR43765:SF2">
    <property type="entry name" value="2-DEHYDROPANTOATE 2-REDUCTASE"/>
    <property type="match status" value="1"/>
</dbReference>
<dbReference type="InterPro" id="IPR050838">
    <property type="entry name" value="Ketopantoate_reductase"/>
</dbReference>
<protein>
    <recommendedName>
        <fullName evidence="5 11">2-dehydropantoate 2-reductase</fullName>
        <ecNumber evidence="4 11">1.1.1.169</ecNumber>
    </recommendedName>
    <alternativeName>
        <fullName evidence="9 11">Ketopantoate reductase</fullName>
    </alternativeName>
</protein>
<evidence type="ECO:0000256" key="7">
    <source>
        <dbReference type="ARBA" id="ARBA00022857"/>
    </source>
</evidence>
<dbReference type="InterPro" id="IPR013332">
    <property type="entry name" value="KPR_N"/>
</dbReference>
<evidence type="ECO:0000256" key="6">
    <source>
        <dbReference type="ARBA" id="ARBA00022655"/>
    </source>
</evidence>
<dbReference type="NCBIfam" id="TIGR00745">
    <property type="entry name" value="apbA_panE"/>
    <property type="match status" value="1"/>
</dbReference>
<dbReference type="SUPFAM" id="SSF48179">
    <property type="entry name" value="6-phosphogluconate dehydrogenase C-terminal domain-like"/>
    <property type="match status" value="1"/>
</dbReference>
<evidence type="ECO:0000256" key="5">
    <source>
        <dbReference type="ARBA" id="ARBA00019465"/>
    </source>
</evidence>
<evidence type="ECO:0000256" key="2">
    <source>
        <dbReference type="ARBA" id="ARBA00004994"/>
    </source>
</evidence>
<evidence type="ECO:0000256" key="11">
    <source>
        <dbReference type="RuleBase" id="RU362068"/>
    </source>
</evidence>
<dbReference type="GO" id="GO:0008677">
    <property type="term" value="F:2-dehydropantoate 2-reductase activity"/>
    <property type="evidence" value="ECO:0007669"/>
    <property type="project" value="UniProtKB-EC"/>
</dbReference>
<dbReference type="Gene3D" id="1.10.1040.10">
    <property type="entry name" value="N-(1-d-carboxylethyl)-l-norvaline Dehydrogenase, domain 2"/>
    <property type="match status" value="1"/>
</dbReference>
<reference evidence="14" key="1">
    <citation type="submission" date="2020-10" db="EMBL/GenBank/DDBJ databases">
        <authorList>
            <person name="Gilroy R."/>
        </authorList>
    </citation>
    <scope>NUCLEOTIDE SEQUENCE</scope>
    <source>
        <strain evidence="14">ChiGjej3B3-7149</strain>
    </source>
</reference>
<evidence type="ECO:0000313" key="15">
    <source>
        <dbReference type="Proteomes" id="UP000824238"/>
    </source>
</evidence>
<keyword evidence="8 11" id="KW-0560">Oxidoreductase</keyword>
<evidence type="ECO:0000256" key="9">
    <source>
        <dbReference type="ARBA" id="ARBA00032024"/>
    </source>
</evidence>
<evidence type="ECO:0000259" key="12">
    <source>
        <dbReference type="Pfam" id="PF02558"/>
    </source>
</evidence>
<evidence type="ECO:0000256" key="8">
    <source>
        <dbReference type="ARBA" id="ARBA00023002"/>
    </source>
</evidence>
<dbReference type="InterPro" id="IPR013752">
    <property type="entry name" value="KPA_reductase"/>
</dbReference>
<dbReference type="Gene3D" id="3.40.50.720">
    <property type="entry name" value="NAD(P)-binding Rossmann-like Domain"/>
    <property type="match status" value="1"/>
</dbReference>
<dbReference type="InterPro" id="IPR008927">
    <property type="entry name" value="6-PGluconate_DH-like_C_sf"/>
</dbReference>
<evidence type="ECO:0000259" key="13">
    <source>
        <dbReference type="Pfam" id="PF08546"/>
    </source>
</evidence>
<keyword evidence="7 11" id="KW-0521">NADP</keyword>
<dbReference type="AlphaFoldDB" id="A0A9D1DMA7"/>
<dbReference type="GO" id="GO:0005737">
    <property type="term" value="C:cytoplasm"/>
    <property type="evidence" value="ECO:0007669"/>
    <property type="project" value="TreeGrafter"/>
</dbReference>
<dbReference type="PANTHER" id="PTHR43765">
    <property type="entry name" value="2-DEHYDROPANTOATE 2-REDUCTASE-RELATED"/>
    <property type="match status" value="1"/>
</dbReference>
<evidence type="ECO:0000256" key="3">
    <source>
        <dbReference type="ARBA" id="ARBA00007870"/>
    </source>
</evidence>
<dbReference type="Pfam" id="PF08546">
    <property type="entry name" value="ApbA_C"/>
    <property type="match status" value="1"/>
</dbReference>
<dbReference type="GO" id="GO:0015940">
    <property type="term" value="P:pantothenate biosynthetic process"/>
    <property type="evidence" value="ECO:0007669"/>
    <property type="project" value="UniProtKB-KW"/>
</dbReference>
<gene>
    <name evidence="14" type="ORF">IAD36_07910</name>
</gene>
<dbReference type="InterPro" id="IPR036291">
    <property type="entry name" value="NAD(P)-bd_dom_sf"/>
</dbReference>
<comment type="caution">
    <text evidence="14">The sequence shown here is derived from an EMBL/GenBank/DDBJ whole genome shotgun (WGS) entry which is preliminary data.</text>
</comment>
<comment type="similarity">
    <text evidence="3 11">Belongs to the ketopantoate reductase family.</text>
</comment>
<name>A0A9D1DMA7_9FIRM</name>
<dbReference type="Proteomes" id="UP000824238">
    <property type="component" value="Unassembled WGS sequence"/>
</dbReference>
<dbReference type="InterPro" id="IPR013328">
    <property type="entry name" value="6PGD_dom2"/>
</dbReference>
<feature type="domain" description="Ketopantoate reductase C-terminal" evidence="13">
    <location>
        <begin position="185"/>
        <end position="307"/>
    </location>
</feature>
<sequence>MKIAMVGSGAAGSVFASYLRAGGADMTLVDPYKAHMDKVAKDGMKFTIYPDKTTILTGFKTAYSADDIGIMDIVIFMTKANQLESAIQGAKPCIGPNTVLVSLINGLGNDDKLLKYYPASRCMVGSGVIGTALDGPGGCISTPSEGVIMNFGALENNELTIAAGKYMEECFNKGDCEAVFREDVLPFIWKKVIVNCTVNTVCAVTRLKIGYVENNPYGKKLFHNVIRECCAVAEHKGVHIDPDEFIRVDHQHIIDNISDYYPSMAQDMLYKKLRTEVDTLTGTISDYGKQFNVPTPTCDVLSDIVRCVQDNYDNQYGEKNGAVNA</sequence>
<organism evidence="14 15">
    <name type="scientific">Candidatus Scatomorpha intestinigallinarum</name>
    <dbReference type="NCBI Taxonomy" id="2840923"/>
    <lineage>
        <taxon>Bacteria</taxon>
        <taxon>Bacillati</taxon>
        <taxon>Bacillota</taxon>
        <taxon>Clostridia</taxon>
        <taxon>Eubacteriales</taxon>
        <taxon>Candidatus Scatomorpha</taxon>
    </lineage>
</organism>
<dbReference type="EC" id="1.1.1.169" evidence="4 11"/>
<proteinExistence type="inferred from homology"/>
<evidence type="ECO:0000256" key="1">
    <source>
        <dbReference type="ARBA" id="ARBA00002919"/>
    </source>
</evidence>
<evidence type="ECO:0000256" key="4">
    <source>
        <dbReference type="ARBA" id="ARBA00013014"/>
    </source>
</evidence>
<dbReference type="GO" id="GO:0050661">
    <property type="term" value="F:NADP binding"/>
    <property type="evidence" value="ECO:0007669"/>
    <property type="project" value="TreeGrafter"/>
</dbReference>
<accession>A0A9D1DMA7</accession>
<dbReference type="EMBL" id="DVHH01000190">
    <property type="protein sequence ID" value="HIR55499.1"/>
    <property type="molecule type" value="Genomic_DNA"/>
</dbReference>
<dbReference type="InterPro" id="IPR003710">
    <property type="entry name" value="ApbA"/>
</dbReference>
<comment type="catalytic activity">
    <reaction evidence="10 11">
        <text>(R)-pantoate + NADP(+) = 2-dehydropantoate + NADPH + H(+)</text>
        <dbReference type="Rhea" id="RHEA:16233"/>
        <dbReference type="ChEBI" id="CHEBI:11561"/>
        <dbReference type="ChEBI" id="CHEBI:15378"/>
        <dbReference type="ChEBI" id="CHEBI:15980"/>
        <dbReference type="ChEBI" id="CHEBI:57783"/>
        <dbReference type="ChEBI" id="CHEBI:58349"/>
        <dbReference type="EC" id="1.1.1.169"/>
    </reaction>
</comment>
<reference evidence="14" key="2">
    <citation type="journal article" date="2021" name="PeerJ">
        <title>Extensive microbial diversity within the chicken gut microbiome revealed by metagenomics and culture.</title>
        <authorList>
            <person name="Gilroy R."/>
            <person name="Ravi A."/>
            <person name="Getino M."/>
            <person name="Pursley I."/>
            <person name="Horton D.L."/>
            <person name="Alikhan N.F."/>
            <person name="Baker D."/>
            <person name="Gharbi K."/>
            <person name="Hall N."/>
            <person name="Watson M."/>
            <person name="Adriaenssens E.M."/>
            <person name="Foster-Nyarko E."/>
            <person name="Jarju S."/>
            <person name="Secka A."/>
            <person name="Antonio M."/>
            <person name="Oren A."/>
            <person name="Chaudhuri R.R."/>
            <person name="La Ragione R."/>
            <person name="Hildebrand F."/>
            <person name="Pallen M.J."/>
        </authorList>
    </citation>
    <scope>NUCLEOTIDE SEQUENCE</scope>
    <source>
        <strain evidence="14">ChiGjej3B3-7149</strain>
    </source>
</reference>
<evidence type="ECO:0000313" key="14">
    <source>
        <dbReference type="EMBL" id="HIR55499.1"/>
    </source>
</evidence>
<dbReference type="Pfam" id="PF02558">
    <property type="entry name" value="ApbA"/>
    <property type="match status" value="1"/>
</dbReference>
<dbReference type="SUPFAM" id="SSF51735">
    <property type="entry name" value="NAD(P)-binding Rossmann-fold domains"/>
    <property type="match status" value="1"/>
</dbReference>
<comment type="function">
    <text evidence="1 11">Catalyzes the NADPH-dependent reduction of ketopantoate into pantoic acid.</text>
</comment>
<evidence type="ECO:0000256" key="10">
    <source>
        <dbReference type="ARBA" id="ARBA00048793"/>
    </source>
</evidence>
<keyword evidence="6 11" id="KW-0566">Pantothenate biosynthesis</keyword>
<comment type="pathway">
    <text evidence="2 11">Cofactor biosynthesis; (R)-pantothenate biosynthesis; (R)-pantoate from 3-methyl-2-oxobutanoate: step 2/2.</text>
</comment>
<feature type="domain" description="Ketopantoate reductase N-terminal" evidence="12">
    <location>
        <begin position="3"/>
        <end position="139"/>
    </location>
</feature>